<accession>A0A4C1ZPX0</accession>
<keyword evidence="3" id="KW-1185">Reference proteome</keyword>
<name>A0A4C1ZPX0_EUMVA</name>
<feature type="compositionally biased region" description="Basic and acidic residues" evidence="1">
    <location>
        <begin position="1"/>
        <end position="22"/>
    </location>
</feature>
<evidence type="ECO:0000313" key="2">
    <source>
        <dbReference type="EMBL" id="GBP89392.1"/>
    </source>
</evidence>
<gene>
    <name evidence="2" type="ORF">EVAR_100164_1</name>
</gene>
<dbReference type="Proteomes" id="UP000299102">
    <property type="component" value="Unassembled WGS sequence"/>
</dbReference>
<comment type="caution">
    <text evidence="2">The sequence shown here is derived from an EMBL/GenBank/DDBJ whole genome shotgun (WGS) entry which is preliminary data.</text>
</comment>
<protein>
    <submittedName>
        <fullName evidence="2">Uncharacterized protein</fullName>
    </submittedName>
</protein>
<evidence type="ECO:0000256" key="1">
    <source>
        <dbReference type="SAM" id="MobiDB-lite"/>
    </source>
</evidence>
<proteinExistence type="predicted"/>
<reference evidence="2 3" key="1">
    <citation type="journal article" date="2019" name="Commun. Biol.">
        <title>The bagworm genome reveals a unique fibroin gene that provides high tensile strength.</title>
        <authorList>
            <person name="Kono N."/>
            <person name="Nakamura H."/>
            <person name="Ohtoshi R."/>
            <person name="Tomita M."/>
            <person name="Numata K."/>
            <person name="Arakawa K."/>
        </authorList>
    </citation>
    <scope>NUCLEOTIDE SEQUENCE [LARGE SCALE GENOMIC DNA]</scope>
</reference>
<feature type="region of interest" description="Disordered" evidence="1">
    <location>
        <begin position="1"/>
        <end position="27"/>
    </location>
</feature>
<dbReference type="EMBL" id="BGZK01001999">
    <property type="protein sequence ID" value="GBP89392.1"/>
    <property type="molecule type" value="Genomic_DNA"/>
</dbReference>
<dbReference type="AlphaFoldDB" id="A0A4C1ZPX0"/>
<sequence>MEIVLEEKAAPPDRESNPESRSWKSQPSGRNVRISIIIDIDGPFCDELILTCSSACLDLEDIFIYPGFVLDFTRGYAVSELTALQANLVSQSHVLRSASDRRAFLLSVNLCLQETFFRAHLEGNLNRPIDKASAEMQAKVVYFVKQLKQVTCSTTASDQTKTRDSSGRVSGKTITTRTTAKEQLLLISVNYDGEQSG</sequence>
<evidence type="ECO:0000313" key="3">
    <source>
        <dbReference type="Proteomes" id="UP000299102"/>
    </source>
</evidence>
<organism evidence="2 3">
    <name type="scientific">Eumeta variegata</name>
    <name type="common">Bagworm moth</name>
    <name type="synonym">Eumeta japonica</name>
    <dbReference type="NCBI Taxonomy" id="151549"/>
    <lineage>
        <taxon>Eukaryota</taxon>
        <taxon>Metazoa</taxon>
        <taxon>Ecdysozoa</taxon>
        <taxon>Arthropoda</taxon>
        <taxon>Hexapoda</taxon>
        <taxon>Insecta</taxon>
        <taxon>Pterygota</taxon>
        <taxon>Neoptera</taxon>
        <taxon>Endopterygota</taxon>
        <taxon>Lepidoptera</taxon>
        <taxon>Glossata</taxon>
        <taxon>Ditrysia</taxon>
        <taxon>Tineoidea</taxon>
        <taxon>Psychidae</taxon>
        <taxon>Oiketicinae</taxon>
        <taxon>Eumeta</taxon>
    </lineage>
</organism>